<feature type="region of interest" description="Disordered" evidence="1">
    <location>
        <begin position="21"/>
        <end position="44"/>
    </location>
</feature>
<dbReference type="PANTHER" id="PTHR36356:SF1">
    <property type="entry name" value="EXPRESSED PROTEIN"/>
    <property type="match status" value="1"/>
</dbReference>
<keyword evidence="2" id="KW-0812">Transmembrane</keyword>
<dbReference type="OrthoDB" id="510956at2759"/>
<dbReference type="STRING" id="554065.E1ZGS6"/>
<accession>E1ZGS6</accession>
<dbReference type="GO" id="GO:0009507">
    <property type="term" value="C:chloroplast"/>
    <property type="evidence" value="ECO:0007669"/>
    <property type="project" value="TreeGrafter"/>
</dbReference>
<proteinExistence type="predicted"/>
<reference evidence="3 4" key="1">
    <citation type="journal article" date="2010" name="Plant Cell">
        <title>The Chlorella variabilis NC64A genome reveals adaptation to photosymbiosis, coevolution with viruses, and cryptic sex.</title>
        <authorList>
            <person name="Blanc G."/>
            <person name="Duncan G."/>
            <person name="Agarkova I."/>
            <person name="Borodovsky M."/>
            <person name="Gurnon J."/>
            <person name="Kuo A."/>
            <person name="Lindquist E."/>
            <person name="Lucas S."/>
            <person name="Pangilinan J."/>
            <person name="Polle J."/>
            <person name="Salamov A."/>
            <person name="Terry A."/>
            <person name="Yamada T."/>
            <person name="Dunigan D.D."/>
            <person name="Grigoriev I.V."/>
            <person name="Claverie J.M."/>
            <person name="Van Etten J.L."/>
        </authorList>
    </citation>
    <scope>NUCLEOTIDE SEQUENCE [LARGE SCALE GENOMIC DNA]</scope>
    <source>
        <strain evidence="3 4">NC64A</strain>
    </source>
</reference>
<gene>
    <name evidence="3" type="ORF">CHLNCDRAFT_134791</name>
</gene>
<feature type="transmembrane region" description="Helical" evidence="2">
    <location>
        <begin position="193"/>
        <end position="210"/>
    </location>
</feature>
<keyword evidence="2" id="KW-1133">Transmembrane helix</keyword>
<evidence type="ECO:0000313" key="4">
    <source>
        <dbReference type="Proteomes" id="UP000008141"/>
    </source>
</evidence>
<evidence type="ECO:0000256" key="1">
    <source>
        <dbReference type="SAM" id="MobiDB-lite"/>
    </source>
</evidence>
<dbReference type="AlphaFoldDB" id="E1ZGS6"/>
<sequence>MSSLAFAPAALRDSGFLGRQSVRGGAQARRPVHRSLVRPSAAASDSASWRQAQAAFQRQASDARAKLEQWARQQRLDQRINSGLEAATRAAAQAAEQAQASARKVDEEYDVLGKAAGAARTVNDTAEELDSKFQFRRRLRIFLTDARRMLPLLGRRLHDFSGTPMGAITFFFAFLVSVFTGAFWVILRLLFSLMWIGILLSPMLINYINARMMAEQQERYKEYVEEQRRREANPFRGTILEEVFARGPRSGRRKAQFDSQDVIDVSAEHIYDSD</sequence>
<dbReference type="Proteomes" id="UP000008141">
    <property type="component" value="Unassembled WGS sequence"/>
</dbReference>
<evidence type="ECO:0000313" key="3">
    <source>
        <dbReference type="EMBL" id="EFN54988.1"/>
    </source>
</evidence>
<keyword evidence="2" id="KW-0472">Membrane</keyword>
<dbReference type="KEGG" id="cvr:CHLNCDRAFT_134791"/>
<evidence type="ECO:0000256" key="2">
    <source>
        <dbReference type="SAM" id="Phobius"/>
    </source>
</evidence>
<dbReference type="PANTHER" id="PTHR36356">
    <property type="entry name" value="EXPRESSED PROTEIN"/>
    <property type="match status" value="1"/>
</dbReference>
<dbReference type="InParanoid" id="E1ZGS6"/>
<dbReference type="RefSeq" id="XP_005847090.1">
    <property type="nucleotide sequence ID" value="XM_005847028.1"/>
</dbReference>
<dbReference type="EMBL" id="GL433846">
    <property type="protein sequence ID" value="EFN54988.1"/>
    <property type="molecule type" value="Genomic_DNA"/>
</dbReference>
<protein>
    <submittedName>
        <fullName evidence="3">Expressed protein</fullName>
    </submittedName>
</protein>
<feature type="transmembrane region" description="Helical" evidence="2">
    <location>
        <begin position="165"/>
        <end position="187"/>
    </location>
</feature>
<dbReference type="eggNOG" id="ENOG502R33F">
    <property type="taxonomic scope" value="Eukaryota"/>
</dbReference>
<keyword evidence="4" id="KW-1185">Reference proteome</keyword>
<organism evidence="4">
    <name type="scientific">Chlorella variabilis</name>
    <name type="common">Green alga</name>
    <dbReference type="NCBI Taxonomy" id="554065"/>
    <lineage>
        <taxon>Eukaryota</taxon>
        <taxon>Viridiplantae</taxon>
        <taxon>Chlorophyta</taxon>
        <taxon>core chlorophytes</taxon>
        <taxon>Trebouxiophyceae</taxon>
        <taxon>Chlorellales</taxon>
        <taxon>Chlorellaceae</taxon>
        <taxon>Chlorella clade</taxon>
        <taxon>Chlorella</taxon>
    </lineage>
</organism>
<dbReference type="GeneID" id="17354467"/>
<name>E1ZGS6_CHLVA</name>